<feature type="region of interest" description="Disordered" evidence="1">
    <location>
        <begin position="102"/>
        <end position="140"/>
    </location>
</feature>
<dbReference type="AlphaFoldDB" id="A0A9W4X4W4"/>
<organism evidence="2 3">
    <name type="scientific">Funneliformis geosporum</name>
    <dbReference type="NCBI Taxonomy" id="1117311"/>
    <lineage>
        <taxon>Eukaryota</taxon>
        <taxon>Fungi</taxon>
        <taxon>Fungi incertae sedis</taxon>
        <taxon>Mucoromycota</taxon>
        <taxon>Glomeromycotina</taxon>
        <taxon>Glomeromycetes</taxon>
        <taxon>Glomerales</taxon>
        <taxon>Glomeraceae</taxon>
        <taxon>Funneliformis</taxon>
    </lineage>
</organism>
<evidence type="ECO:0000256" key="1">
    <source>
        <dbReference type="SAM" id="MobiDB-lite"/>
    </source>
</evidence>
<comment type="caution">
    <text evidence="2">The sequence shown here is derived from an EMBL/GenBank/DDBJ whole genome shotgun (WGS) entry which is preliminary data.</text>
</comment>
<dbReference type="OrthoDB" id="2424517at2759"/>
<keyword evidence="3" id="KW-1185">Reference proteome</keyword>
<evidence type="ECO:0000313" key="3">
    <source>
        <dbReference type="Proteomes" id="UP001153678"/>
    </source>
</evidence>
<dbReference type="Proteomes" id="UP001153678">
    <property type="component" value="Unassembled WGS sequence"/>
</dbReference>
<proteinExistence type="predicted"/>
<reference evidence="2" key="1">
    <citation type="submission" date="2022-08" db="EMBL/GenBank/DDBJ databases">
        <authorList>
            <person name="Kallberg Y."/>
            <person name="Tangrot J."/>
            <person name="Rosling A."/>
        </authorList>
    </citation>
    <scope>NUCLEOTIDE SEQUENCE</scope>
    <source>
        <strain evidence="2">Wild A</strain>
    </source>
</reference>
<accession>A0A9W4X4W4</accession>
<gene>
    <name evidence="2" type="ORF">FWILDA_LOCUS12742</name>
</gene>
<sequence length="140" mass="16524">MGRPSKFSRSNHIARLRKRPNLKECYYAKKIKQKEEEISDLQVDIQNFQKFIKEAGGKVYEELNKSQREQNNLLKWIDVYTEQIKNLEKELHLLQLKFYTSSSNTQPSQPQQITSLSQPLQPQQIYSPSQPSQPCFQTHI</sequence>
<evidence type="ECO:0000313" key="2">
    <source>
        <dbReference type="EMBL" id="CAI2186770.1"/>
    </source>
</evidence>
<protein>
    <submittedName>
        <fullName evidence="2">8113_t:CDS:1</fullName>
    </submittedName>
</protein>
<dbReference type="EMBL" id="CAMKVN010004300">
    <property type="protein sequence ID" value="CAI2186770.1"/>
    <property type="molecule type" value="Genomic_DNA"/>
</dbReference>
<feature type="compositionally biased region" description="Low complexity" evidence="1">
    <location>
        <begin position="102"/>
        <end position="134"/>
    </location>
</feature>
<name>A0A9W4X4W4_9GLOM</name>